<dbReference type="Proteomes" id="UP000294114">
    <property type="component" value="Unassembled WGS sequence"/>
</dbReference>
<keyword evidence="4" id="KW-1185">Reference proteome</keyword>
<organism evidence="3 4">
    <name type="scientific">Micromonospora kangleipakensis</name>
    <dbReference type="NCBI Taxonomy" id="1077942"/>
    <lineage>
        <taxon>Bacteria</taxon>
        <taxon>Bacillati</taxon>
        <taxon>Actinomycetota</taxon>
        <taxon>Actinomycetes</taxon>
        <taxon>Micromonosporales</taxon>
        <taxon>Micromonosporaceae</taxon>
        <taxon>Micromonospora</taxon>
    </lineage>
</organism>
<dbReference type="RefSeq" id="WP_423202905.1">
    <property type="nucleotide sequence ID" value="NZ_SHLD01000001.1"/>
</dbReference>
<feature type="region of interest" description="Disordered" evidence="1">
    <location>
        <begin position="132"/>
        <end position="205"/>
    </location>
</feature>
<sequence length="205" mass="21205">MTSAEPQPVPPKRSDAPWRGFRHWRRTRPFWGGLFTALAGLEIFGTTQMSLAGLAFQMGPTGFLSWLVPTILVTCGLLMWFRLQHRILYAVVAAVTTLFSLIGVNLGGFFVGLLLGLLGSALGFAWAPDTHPTATRGSESAGDGTARDEAAGDETARDEGGGDGTAGDGTPDDGTGRDGSSARAGADLPAPDAAPSAGSRPSSTS</sequence>
<comment type="caution">
    <text evidence="3">The sequence shown here is derived from an EMBL/GenBank/DDBJ whole genome shotgun (WGS) entry which is preliminary data.</text>
</comment>
<dbReference type="EMBL" id="SHLD01000001">
    <property type="protein sequence ID" value="RZU75239.1"/>
    <property type="molecule type" value="Genomic_DNA"/>
</dbReference>
<feature type="compositionally biased region" description="Low complexity" evidence="1">
    <location>
        <begin position="168"/>
        <end position="205"/>
    </location>
</feature>
<feature type="transmembrane region" description="Helical" evidence="2">
    <location>
        <begin position="63"/>
        <end position="80"/>
    </location>
</feature>
<dbReference type="InterPro" id="IPR046096">
    <property type="entry name" value="DUF6114"/>
</dbReference>
<reference evidence="3 4" key="1">
    <citation type="submission" date="2019-02" db="EMBL/GenBank/DDBJ databases">
        <title>Sequencing the genomes of 1000 actinobacteria strains.</title>
        <authorList>
            <person name="Klenk H.-P."/>
        </authorList>
    </citation>
    <scope>NUCLEOTIDE SEQUENCE [LARGE SCALE GENOMIC DNA]</scope>
    <source>
        <strain evidence="3 4">DSM 45612</strain>
    </source>
</reference>
<feature type="transmembrane region" description="Helical" evidence="2">
    <location>
        <begin position="29"/>
        <end position="51"/>
    </location>
</feature>
<keyword evidence="2" id="KW-0812">Transmembrane</keyword>
<name>A0A4Q8BDQ3_9ACTN</name>
<dbReference type="AlphaFoldDB" id="A0A4Q8BDQ3"/>
<evidence type="ECO:0000256" key="2">
    <source>
        <dbReference type="SAM" id="Phobius"/>
    </source>
</evidence>
<gene>
    <name evidence="3" type="ORF">EV384_3771</name>
</gene>
<dbReference type="Pfam" id="PF19609">
    <property type="entry name" value="DUF6114"/>
    <property type="match status" value="1"/>
</dbReference>
<accession>A0A4Q8BDQ3</accession>
<protein>
    <submittedName>
        <fullName evidence="3">Uncharacterized protein</fullName>
    </submittedName>
</protein>
<proteinExistence type="predicted"/>
<evidence type="ECO:0000256" key="1">
    <source>
        <dbReference type="SAM" id="MobiDB-lite"/>
    </source>
</evidence>
<evidence type="ECO:0000313" key="4">
    <source>
        <dbReference type="Proteomes" id="UP000294114"/>
    </source>
</evidence>
<feature type="transmembrane region" description="Helical" evidence="2">
    <location>
        <begin position="87"/>
        <end position="103"/>
    </location>
</feature>
<keyword evidence="2" id="KW-1133">Transmembrane helix</keyword>
<evidence type="ECO:0000313" key="3">
    <source>
        <dbReference type="EMBL" id="RZU75239.1"/>
    </source>
</evidence>
<feature type="compositionally biased region" description="Basic and acidic residues" evidence="1">
    <location>
        <begin position="145"/>
        <end position="160"/>
    </location>
</feature>
<keyword evidence="2" id="KW-0472">Membrane</keyword>